<dbReference type="RefSeq" id="WP_246975631.1">
    <property type="nucleotide sequence ID" value="NZ_CP095398.1"/>
</dbReference>
<gene>
    <name evidence="1" type="ORF">ACFOZ7_12125</name>
</gene>
<name>A0ABD5P054_9EURY</name>
<comment type="caution">
    <text evidence="1">The sequence shown here is derived from an EMBL/GenBank/DDBJ whole genome shotgun (WGS) entry which is preliminary data.</text>
</comment>
<protein>
    <submittedName>
        <fullName evidence="1">Uncharacterized protein</fullName>
    </submittedName>
</protein>
<dbReference type="Proteomes" id="UP001595821">
    <property type="component" value="Unassembled WGS sequence"/>
</dbReference>
<evidence type="ECO:0000313" key="1">
    <source>
        <dbReference type="EMBL" id="MFC4247703.1"/>
    </source>
</evidence>
<dbReference type="EMBL" id="JBHSDJ010000090">
    <property type="protein sequence ID" value="MFC4247703.1"/>
    <property type="molecule type" value="Genomic_DNA"/>
</dbReference>
<sequence>MTRSLHEQDYLEHPTLYLSEYFNRYKETYVDRMSAVRKYGEWEAWVEFFVTGIRH</sequence>
<dbReference type="AlphaFoldDB" id="A0ABD5P054"/>
<accession>A0ABD5P054</accession>
<proteinExistence type="predicted"/>
<evidence type="ECO:0000313" key="2">
    <source>
        <dbReference type="Proteomes" id="UP001595821"/>
    </source>
</evidence>
<reference evidence="1 2" key="1">
    <citation type="journal article" date="2014" name="Int. J. Syst. Evol. Microbiol.">
        <title>Complete genome sequence of Corynebacterium casei LMG S-19264T (=DSM 44701T), isolated from a smear-ripened cheese.</title>
        <authorList>
            <consortium name="US DOE Joint Genome Institute (JGI-PGF)"/>
            <person name="Walter F."/>
            <person name="Albersmeier A."/>
            <person name="Kalinowski J."/>
            <person name="Ruckert C."/>
        </authorList>
    </citation>
    <scope>NUCLEOTIDE SEQUENCE [LARGE SCALE GENOMIC DNA]</scope>
    <source>
        <strain evidence="1 2">IBRC-M 10912</strain>
    </source>
</reference>
<organism evidence="1 2">
    <name type="scientific">Natribaculum luteum</name>
    <dbReference type="NCBI Taxonomy" id="1586232"/>
    <lineage>
        <taxon>Archaea</taxon>
        <taxon>Methanobacteriati</taxon>
        <taxon>Methanobacteriota</taxon>
        <taxon>Stenosarchaea group</taxon>
        <taxon>Halobacteria</taxon>
        <taxon>Halobacteriales</taxon>
        <taxon>Natrialbaceae</taxon>
        <taxon>Natribaculum</taxon>
    </lineage>
</organism>
<dbReference type="GeneID" id="71856475"/>